<evidence type="ECO:0000313" key="2">
    <source>
        <dbReference type="EMBL" id="QXO15731.1"/>
    </source>
</evidence>
<sequence length="89" mass="10178">MTTFKVFLRDLLGLVLILSTVLALFSLLLDLTALFAYLHHDSGHASLLLHESFYLLVFFIPPYFIGKYINRAEVVQAVEDFLLMKSKQS</sequence>
<evidence type="ECO:0000313" key="3">
    <source>
        <dbReference type="Proteomes" id="UP000694232"/>
    </source>
</evidence>
<dbReference type="AlphaFoldDB" id="A0A975U7L4"/>
<keyword evidence="1" id="KW-1133">Transmembrane helix</keyword>
<dbReference type="Proteomes" id="UP000694232">
    <property type="component" value="Chromosome 2"/>
</dbReference>
<accession>A0A975U7L4</accession>
<organism evidence="2 3">
    <name type="scientific">Vibrio ostreae</name>
    <dbReference type="NCBI Taxonomy" id="2841925"/>
    <lineage>
        <taxon>Bacteria</taxon>
        <taxon>Pseudomonadati</taxon>
        <taxon>Pseudomonadota</taxon>
        <taxon>Gammaproteobacteria</taxon>
        <taxon>Vibrionales</taxon>
        <taxon>Vibrionaceae</taxon>
        <taxon>Vibrio</taxon>
    </lineage>
</organism>
<evidence type="ECO:0000256" key="1">
    <source>
        <dbReference type="SAM" id="Phobius"/>
    </source>
</evidence>
<gene>
    <name evidence="2" type="ORF">KNV97_04775</name>
</gene>
<proteinExistence type="predicted"/>
<reference evidence="2" key="1">
    <citation type="submission" date="2021-06" db="EMBL/GenBank/DDBJ databases">
        <title>Vibrio nov. sp., novel gut bacterium isolated from Yellow Sea oyster.</title>
        <authorList>
            <person name="Muhammad N."/>
            <person name="Nguyen T.H."/>
            <person name="Lee Y.-J."/>
            <person name="Ko J."/>
            <person name="Kim S.-G."/>
        </authorList>
    </citation>
    <scope>NUCLEOTIDE SEQUENCE</scope>
    <source>
        <strain evidence="2">OG9-811</strain>
    </source>
</reference>
<dbReference type="KEGG" id="vos:KNV97_04775"/>
<keyword evidence="1" id="KW-0472">Membrane</keyword>
<protein>
    <submittedName>
        <fullName evidence="2">D-fructose-6-phosphate amidotransferase</fullName>
    </submittedName>
</protein>
<dbReference type="RefSeq" id="WP_136486979.1">
    <property type="nucleotide sequence ID" value="NZ_CP076642.1"/>
</dbReference>
<feature type="transmembrane region" description="Helical" evidence="1">
    <location>
        <begin position="12"/>
        <end position="38"/>
    </location>
</feature>
<keyword evidence="3" id="KW-1185">Reference proteome</keyword>
<feature type="transmembrane region" description="Helical" evidence="1">
    <location>
        <begin position="44"/>
        <end position="65"/>
    </location>
</feature>
<name>A0A975U7L4_9VIBR</name>
<dbReference type="EMBL" id="CP076642">
    <property type="protein sequence ID" value="QXO15731.1"/>
    <property type="molecule type" value="Genomic_DNA"/>
</dbReference>
<keyword evidence="1" id="KW-0812">Transmembrane</keyword>